<dbReference type="AlphaFoldDB" id="A0A255E7A2"/>
<dbReference type="Pfam" id="PF12895">
    <property type="entry name" value="ANAPC3"/>
    <property type="match status" value="1"/>
</dbReference>
<proteinExistence type="predicted"/>
<evidence type="ECO:0000313" key="2">
    <source>
        <dbReference type="Proteomes" id="UP000216533"/>
    </source>
</evidence>
<gene>
    <name evidence="1" type="ORF">CGZ92_13160</name>
</gene>
<reference evidence="1 2" key="1">
    <citation type="submission" date="2017-07" db="EMBL/GenBank/DDBJ databases">
        <title>Draft whole genome sequences of clinical Proprionibacteriaceae strains.</title>
        <authorList>
            <person name="Bernier A.-M."/>
            <person name="Bernard K."/>
            <person name="Domingo M.-C."/>
        </authorList>
    </citation>
    <scope>NUCLEOTIDE SEQUENCE [LARGE SCALE GENOMIC DNA]</scope>
    <source>
        <strain evidence="1 2">NML 160184</strain>
    </source>
</reference>
<dbReference type="InterPro" id="IPR011990">
    <property type="entry name" value="TPR-like_helical_dom_sf"/>
</dbReference>
<name>A0A255E7A2_9ACTN</name>
<dbReference type="EMBL" id="NMVI01000029">
    <property type="protein sequence ID" value="OYN84003.1"/>
    <property type="molecule type" value="Genomic_DNA"/>
</dbReference>
<organism evidence="1 2">
    <name type="scientific">Parenemella sanctibonifatiensis</name>
    <dbReference type="NCBI Taxonomy" id="2016505"/>
    <lineage>
        <taxon>Bacteria</taxon>
        <taxon>Bacillati</taxon>
        <taxon>Actinomycetota</taxon>
        <taxon>Actinomycetes</taxon>
        <taxon>Propionibacteriales</taxon>
        <taxon>Propionibacteriaceae</taxon>
        <taxon>Parenemella</taxon>
    </lineage>
</organism>
<evidence type="ECO:0000313" key="1">
    <source>
        <dbReference type="EMBL" id="OYN84003.1"/>
    </source>
</evidence>
<protein>
    <submittedName>
        <fullName evidence="1">Uncharacterized protein</fullName>
    </submittedName>
</protein>
<accession>A0A255E7A2</accession>
<dbReference type="OrthoDB" id="9799122at2"/>
<dbReference type="SUPFAM" id="SSF48452">
    <property type="entry name" value="TPR-like"/>
    <property type="match status" value="1"/>
</dbReference>
<dbReference type="RefSeq" id="WP_094451845.1">
    <property type="nucleotide sequence ID" value="NZ_NMVI01000029.1"/>
</dbReference>
<dbReference type="Gene3D" id="1.25.40.10">
    <property type="entry name" value="Tetratricopeptide repeat domain"/>
    <property type="match status" value="1"/>
</dbReference>
<comment type="caution">
    <text evidence="1">The sequence shown here is derived from an EMBL/GenBank/DDBJ whole genome shotgun (WGS) entry which is preliminary data.</text>
</comment>
<dbReference type="Proteomes" id="UP000216533">
    <property type="component" value="Unassembled WGS sequence"/>
</dbReference>
<sequence length="113" mass="12914">MNSTHLTFEFAKAAFDQKQYREAIDLLDRVLADEPDSTSVLELRARAHFHRAGLPKAEADIRRLLELEPTSAYASELLARVLERQSRHDEAAAVRRRLAALTGDEKHLVSREY</sequence>